<dbReference type="AlphaFoldDB" id="A0AAE0Z864"/>
<dbReference type="EMBL" id="JAWDGP010004515">
    <property type="protein sequence ID" value="KAK3763707.1"/>
    <property type="molecule type" value="Genomic_DNA"/>
</dbReference>
<organism evidence="1 2">
    <name type="scientific">Elysia crispata</name>
    <name type="common">lettuce slug</name>
    <dbReference type="NCBI Taxonomy" id="231223"/>
    <lineage>
        <taxon>Eukaryota</taxon>
        <taxon>Metazoa</taxon>
        <taxon>Spiralia</taxon>
        <taxon>Lophotrochozoa</taxon>
        <taxon>Mollusca</taxon>
        <taxon>Gastropoda</taxon>
        <taxon>Heterobranchia</taxon>
        <taxon>Euthyneura</taxon>
        <taxon>Panpulmonata</taxon>
        <taxon>Sacoglossa</taxon>
        <taxon>Placobranchoidea</taxon>
        <taxon>Plakobranchidae</taxon>
        <taxon>Elysia</taxon>
    </lineage>
</organism>
<sequence length="116" mass="12892">MLNHGAVRANSICGSGTERKILAATSDPLLPRFSASVDREQNHLWVGNETQPAKFTLKPRILAASKKPLFPRLSVSVGREPNRAKFTLKPRILAASKKPLFPRFSVSVGREQNLRF</sequence>
<evidence type="ECO:0000313" key="2">
    <source>
        <dbReference type="Proteomes" id="UP001283361"/>
    </source>
</evidence>
<reference evidence="1" key="1">
    <citation type="journal article" date="2023" name="G3 (Bethesda)">
        <title>A reference genome for the long-term kleptoplast-retaining sea slug Elysia crispata morphotype clarki.</title>
        <authorList>
            <person name="Eastman K.E."/>
            <person name="Pendleton A.L."/>
            <person name="Shaikh M.A."/>
            <person name="Suttiyut T."/>
            <person name="Ogas R."/>
            <person name="Tomko P."/>
            <person name="Gavelis G."/>
            <person name="Widhalm J.R."/>
            <person name="Wisecaver J.H."/>
        </authorList>
    </citation>
    <scope>NUCLEOTIDE SEQUENCE</scope>
    <source>
        <strain evidence="1">ECLA1</strain>
    </source>
</reference>
<evidence type="ECO:0000313" key="1">
    <source>
        <dbReference type="EMBL" id="KAK3763707.1"/>
    </source>
</evidence>
<comment type="caution">
    <text evidence="1">The sequence shown here is derived from an EMBL/GenBank/DDBJ whole genome shotgun (WGS) entry which is preliminary data.</text>
</comment>
<dbReference type="Proteomes" id="UP001283361">
    <property type="component" value="Unassembled WGS sequence"/>
</dbReference>
<proteinExistence type="predicted"/>
<gene>
    <name evidence="1" type="ORF">RRG08_059496</name>
</gene>
<accession>A0AAE0Z864</accession>
<keyword evidence="2" id="KW-1185">Reference proteome</keyword>
<protein>
    <submittedName>
        <fullName evidence="1">Uncharacterized protein</fullName>
    </submittedName>
</protein>
<name>A0AAE0Z864_9GAST</name>